<organism evidence="1 2">
    <name type="scientific">Micromonospora lutea</name>
    <dbReference type="NCBI Taxonomy" id="419825"/>
    <lineage>
        <taxon>Bacteria</taxon>
        <taxon>Bacillati</taxon>
        <taxon>Actinomycetota</taxon>
        <taxon>Actinomycetes</taxon>
        <taxon>Micromonosporales</taxon>
        <taxon>Micromonosporaceae</taxon>
        <taxon>Micromonospora</taxon>
    </lineage>
</organism>
<comment type="caution">
    <text evidence="1">The sequence shown here is derived from an EMBL/GenBank/DDBJ whole genome shotgun (WGS) entry which is preliminary data.</text>
</comment>
<gene>
    <name evidence="1" type="ORF">Vlu01_29030</name>
</gene>
<evidence type="ECO:0000313" key="1">
    <source>
        <dbReference type="EMBL" id="GIJ22279.1"/>
    </source>
</evidence>
<name>A0ABQ4IWH4_9ACTN</name>
<reference evidence="1 2" key="1">
    <citation type="submission" date="2021-01" db="EMBL/GenBank/DDBJ databases">
        <title>Whole genome shotgun sequence of Verrucosispora lutea NBRC 106530.</title>
        <authorList>
            <person name="Komaki H."/>
            <person name="Tamura T."/>
        </authorList>
    </citation>
    <scope>NUCLEOTIDE SEQUENCE [LARGE SCALE GENOMIC DNA]</scope>
    <source>
        <strain evidence="1 2">NBRC 106530</strain>
    </source>
</reference>
<protein>
    <submittedName>
        <fullName evidence="1">Uncharacterized protein</fullName>
    </submittedName>
</protein>
<accession>A0ABQ4IWH4</accession>
<proteinExistence type="predicted"/>
<evidence type="ECO:0000313" key="2">
    <source>
        <dbReference type="Proteomes" id="UP000643165"/>
    </source>
</evidence>
<sequence>MLMVAAIVGLVGALVAGLGAYLPTSRYQATATTVPCRRVVCIPVLKASAVIDALKAKGHPCEQERDEYWKCELMVGTLTFETTIEEVEGLISDVSMLVVRPPDEEPTEAVMDYLLWLAALPYTADEALTEEIHNWVVDRVEANEDAEAEIGGYNYYVVTSNPGSIRLRVIGALR</sequence>
<dbReference type="Proteomes" id="UP000643165">
    <property type="component" value="Unassembled WGS sequence"/>
</dbReference>
<dbReference type="EMBL" id="BOPB01000013">
    <property type="protein sequence ID" value="GIJ22279.1"/>
    <property type="molecule type" value="Genomic_DNA"/>
</dbReference>
<keyword evidence="2" id="KW-1185">Reference proteome</keyword>